<proteinExistence type="predicted"/>
<feature type="site" description="Increases basicity of active site His" evidence="3">
    <location>
        <position position="139"/>
    </location>
</feature>
<dbReference type="Pfam" id="PF17836">
    <property type="entry name" value="PglD_N"/>
    <property type="match status" value="1"/>
</dbReference>
<dbReference type="PANTHER" id="PTHR43300">
    <property type="entry name" value="ACETYLTRANSFERASE"/>
    <property type="match status" value="1"/>
</dbReference>
<dbReference type="CDD" id="cd03360">
    <property type="entry name" value="LbH_AT_putative"/>
    <property type="match status" value="1"/>
</dbReference>
<dbReference type="PROSITE" id="PS00101">
    <property type="entry name" value="HEXAPEP_TRANSFERASES"/>
    <property type="match status" value="1"/>
</dbReference>
<protein>
    <submittedName>
        <fullName evidence="6">Acetyltransferase</fullName>
    </submittedName>
</protein>
<dbReference type="NCBIfam" id="TIGR03570">
    <property type="entry name" value="NeuD_NnaD"/>
    <property type="match status" value="1"/>
</dbReference>
<evidence type="ECO:0000256" key="1">
    <source>
        <dbReference type="ARBA" id="ARBA00022679"/>
    </source>
</evidence>
<name>A0A4R5KWQ0_9MICC</name>
<dbReference type="EMBL" id="SMRU01000004">
    <property type="protein sequence ID" value="TDF99972.1"/>
    <property type="molecule type" value="Genomic_DNA"/>
</dbReference>
<reference evidence="6 7" key="1">
    <citation type="submission" date="2019-03" db="EMBL/GenBank/DDBJ databases">
        <title>Whole genome sequence of Arthrobacter sp JH1-1.</title>
        <authorList>
            <person name="Trinh H.N."/>
        </authorList>
    </citation>
    <scope>NUCLEOTIDE SEQUENCE [LARGE SCALE GENOMIC DNA]</scope>
    <source>
        <strain evidence="6 7">JH1-1</strain>
    </source>
</reference>
<sequence length="216" mass="22431">MQELMLLAASGLAREVLATVRVSGQYRVTGFLDDAPGLQGTLIDGVPVAGSIDDASFFHDARFLACVGSGTGRREIVQRLARLGITDDRFGTVLEQGVRVPPGCTVGRGSILLANVVLTAGVTVGAHVVAMPQVTMTHDNVVADYATLAAGVTLGGSVHIGSAAYLGMNSSVRQGLRIGRESTLGMGAVLLEDLPSHETWAGVPAKPIRQHAAHIQ</sequence>
<feature type="domain" description="PglD N-terminal" evidence="5">
    <location>
        <begin position="4"/>
        <end position="80"/>
    </location>
</feature>
<dbReference type="AlphaFoldDB" id="A0A4R5KWQ0"/>
<dbReference type="InterPro" id="IPR011004">
    <property type="entry name" value="Trimer_LpxA-like_sf"/>
</dbReference>
<evidence type="ECO:0000259" key="5">
    <source>
        <dbReference type="Pfam" id="PF17836"/>
    </source>
</evidence>
<comment type="caution">
    <text evidence="6">The sequence shown here is derived from an EMBL/GenBank/DDBJ whole genome shotgun (WGS) entry which is preliminary data.</text>
</comment>
<dbReference type="InterPro" id="IPR020019">
    <property type="entry name" value="AcTrfase_PglD-like"/>
</dbReference>
<dbReference type="InterPro" id="IPR050179">
    <property type="entry name" value="Trans_hexapeptide_repeat"/>
</dbReference>
<evidence type="ECO:0000256" key="4">
    <source>
        <dbReference type="PIRSR" id="PIRSR620019-2"/>
    </source>
</evidence>
<dbReference type="PANTHER" id="PTHR43300:SF7">
    <property type="entry name" value="UDP-N-ACETYLBACILLOSAMINE N-ACETYLTRANSFERASE"/>
    <property type="match status" value="1"/>
</dbReference>
<feature type="active site" description="Proton acceptor" evidence="3">
    <location>
        <position position="138"/>
    </location>
</feature>
<evidence type="ECO:0000256" key="2">
    <source>
        <dbReference type="ARBA" id="ARBA00022737"/>
    </source>
</evidence>
<dbReference type="SUPFAM" id="SSF51161">
    <property type="entry name" value="Trimeric LpxA-like enzymes"/>
    <property type="match status" value="1"/>
</dbReference>
<dbReference type="Gene3D" id="2.160.10.10">
    <property type="entry name" value="Hexapeptide repeat proteins"/>
    <property type="match status" value="1"/>
</dbReference>
<gene>
    <name evidence="6" type="ORF">E1809_04675</name>
</gene>
<keyword evidence="2" id="KW-0677">Repeat</keyword>
<dbReference type="GO" id="GO:0016740">
    <property type="term" value="F:transferase activity"/>
    <property type="evidence" value="ECO:0007669"/>
    <property type="project" value="UniProtKB-KW"/>
</dbReference>
<dbReference type="Proteomes" id="UP000295511">
    <property type="component" value="Unassembled WGS sequence"/>
</dbReference>
<accession>A0A4R5KWQ0</accession>
<dbReference type="OrthoDB" id="3697257at2"/>
<keyword evidence="7" id="KW-1185">Reference proteome</keyword>
<dbReference type="Gene3D" id="3.40.50.20">
    <property type="match status" value="1"/>
</dbReference>
<keyword evidence="1 6" id="KW-0808">Transferase</keyword>
<evidence type="ECO:0000313" key="6">
    <source>
        <dbReference type="EMBL" id="TDF99972.1"/>
    </source>
</evidence>
<feature type="binding site" evidence="4">
    <location>
        <position position="68"/>
    </location>
    <ligand>
        <name>substrate</name>
    </ligand>
</feature>
<evidence type="ECO:0000313" key="7">
    <source>
        <dbReference type="Proteomes" id="UP000295511"/>
    </source>
</evidence>
<organism evidence="6 7">
    <name type="scientific">Arthrobacter terricola</name>
    <dbReference type="NCBI Taxonomy" id="2547396"/>
    <lineage>
        <taxon>Bacteria</taxon>
        <taxon>Bacillati</taxon>
        <taxon>Actinomycetota</taxon>
        <taxon>Actinomycetes</taxon>
        <taxon>Micrococcales</taxon>
        <taxon>Micrococcaceae</taxon>
        <taxon>Arthrobacter</taxon>
    </lineage>
</organism>
<dbReference type="InterPro" id="IPR018357">
    <property type="entry name" value="Hexapep_transf_CS"/>
</dbReference>
<evidence type="ECO:0000256" key="3">
    <source>
        <dbReference type="PIRSR" id="PIRSR620019-1"/>
    </source>
</evidence>
<dbReference type="InterPro" id="IPR041561">
    <property type="entry name" value="PglD_N"/>
</dbReference>
<dbReference type="RefSeq" id="WP_133203065.1">
    <property type="nucleotide sequence ID" value="NZ_SMRU01000004.1"/>
</dbReference>